<dbReference type="InterPro" id="IPR036390">
    <property type="entry name" value="WH_DNA-bd_sf"/>
</dbReference>
<reference evidence="1 2" key="1">
    <citation type="submission" date="2017-02" db="EMBL/GenBank/DDBJ databases">
        <title>Clonality and virulence of isolates of VRE in Hematopoietic Stem Cell Transplanted (HSCT) patients.</title>
        <authorList>
            <person name="Marchi A.P."/>
            <person name="Martins R.C."/>
            <person name="Marie S.K."/>
            <person name="Levin A.S."/>
            <person name="Costa S.F."/>
        </authorList>
    </citation>
    <scope>NUCLEOTIDE SEQUENCE [LARGE SCALE GENOMIC DNA]</scope>
    <source>
        <strain evidence="1 2">LIM1759</strain>
    </source>
</reference>
<dbReference type="InterPro" id="IPR036388">
    <property type="entry name" value="WH-like_DNA-bd_sf"/>
</dbReference>
<comment type="caution">
    <text evidence="1">The sequence shown here is derived from an EMBL/GenBank/DDBJ whole genome shotgun (WGS) entry which is preliminary data.</text>
</comment>
<dbReference type="EMBL" id="MVGJ01000201">
    <property type="protein sequence ID" value="OOL79698.1"/>
    <property type="molecule type" value="Genomic_DNA"/>
</dbReference>
<evidence type="ECO:0000313" key="1">
    <source>
        <dbReference type="EMBL" id="OOL79698.1"/>
    </source>
</evidence>
<accession>A0A1S8KIV5</accession>
<organism evidence="1 2">
    <name type="scientific">Enterococcus faecium</name>
    <name type="common">Streptococcus faecium</name>
    <dbReference type="NCBI Taxonomy" id="1352"/>
    <lineage>
        <taxon>Bacteria</taxon>
        <taxon>Bacillati</taxon>
        <taxon>Bacillota</taxon>
        <taxon>Bacilli</taxon>
        <taxon>Lactobacillales</taxon>
        <taxon>Enterococcaceae</taxon>
        <taxon>Enterococcus</taxon>
    </lineage>
</organism>
<evidence type="ECO:0000313" key="2">
    <source>
        <dbReference type="Proteomes" id="UP000191171"/>
    </source>
</evidence>
<dbReference type="Proteomes" id="UP000191171">
    <property type="component" value="Unassembled WGS sequence"/>
</dbReference>
<sequence>MAKRIDRIYMYVKEKTAHLTKAEYDQGVTTQEIAEVLGIQRTNSSKDLNQLVREGKLIKTDGRPVRYIYQTLVTHVKPVTKH</sequence>
<name>A0A1S8KIV5_ENTFC</name>
<dbReference type="AlphaFoldDB" id="A0A1S8KIV5"/>
<dbReference type="Gene3D" id="1.10.10.10">
    <property type="entry name" value="Winged helix-like DNA-binding domain superfamily/Winged helix DNA-binding domain"/>
    <property type="match status" value="1"/>
</dbReference>
<dbReference type="SUPFAM" id="SSF46785">
    <property type="entry name" value="Winged helix' DNA-binding domain"/>
    <property type="match status" value="1"/>
</dbReference>
<proteinExistence type="predicted"/>
<feature type="non-terminal residue" evidence="1">
    <location>
        <position position="82"/>
    </location>
</feature>
<protein>
    <submittedName>
        <fullName evidence="1">Uncharacterized protein</fullName>
    </submittedName>
</protein>
<gene>
    <name evidence="1" type="ORF">B1P95_15210</name>
</gene>